<evidence type="ECO:0000256" key="6">
    <source>
        <dbReference type="SAM" id="Coils"/>
    </source>
</evidence>
<dbReference type="PRINTS" id="PR00449">
    <property type="entry name" value="RASTRNSFRMNG"/>
</dbReference>
<dbReference type="EC" id="2.7.11.1" evidence="1"/>
<dbReference type="OrthoDB" id="31056at2759"/>
<dbReference type="PANTHER" id="PTHR43671:SF13">
    <property type="entry name" value="SERINE_THREONINE-PROTEIN KINASE NEK2"/>
    <property type="match status" value="1"/>
</dbReference>
<dbReference type="PROSITE" id="PS51421">
    <property type="entry name" value="RAS"/>
    <property type="match status" value="1"/>
</dbReference>
<feature type="compositionally biased region" description="Polar residues" evidence="7">
    <location>
        <begin position="1"/>
        <end position="11"/>
    </location>
</feature>
<name>A0A2P6MW04_9EUKA</name>
<accession>A0A2P6MW04</accession>
<reference evidence="9 10" key="1">
    <citation type="journal article" date="2018" name="Genome Biol. Evol.">
        <title>Multiple Roots of Fruiting Body Formation in Amoebozoa.</title>
        <authorList>
            <person name="Hillmann F."/>
            <person name="Forbes G."/>
            <person name="Novohradska S."/>
            <person name="Ferling I."/>
            <person name="Riege K."/>
            <person name="Groth M."/>
            <person name="Westermann M."/>
            <person name="Marz M."/>
            <person name="Spaller T."/>
            <person name="Winckler T."/>
            <person name="Schaap P."/>
            <person name="Glockner G."/>
        </authorList>
    </citation>
    <scope>NUCLEOTIDE SEQUENCE [LARGE SCALE GENOMIC DNA]</scope>
    <source>
        <strain evidence="9 10">Jena</strain>
    </source>
</reference>
<dbReference type="Gene3D" id="3.40.50.300">
    <property type="entry name" value="P-loop containing nucleotide triphosphate hydrolases"/>
    <property type="match status" value="1"/>
</dbReference>
<organism evidence="9 10">
    <name type="scientific">Planoprotostelium fungivorum</name>
    <dbReference type="NCBI Taxonomy" id="1890364"/>
    <lineage>
        <taxon>Eukaryota</taxon>
        <taxon>Amoebozoa</taxon>
        <taxon>Evosea</taxon>
        <taxon>Variosea</taxon>
        <taxon>Cavosteliida</taxon>
        <taxon>Cavosteliaceae</taxon>
        <taxon>Planoprotostelium</taxon>
    </lineage>
</organism>
<feature type="coiled-coil region" evidence="6">
    <location>
        <begin position="317"/>
        <end position="382"/>
    </location>
</feature>
<dbReference type="CDD" id="cd00154">
    <property type="entry name" value="Rab"/>
    <property type="match status" value="1"/>
</dbReference>
<dbReference type="PANTHER" id="PTHR43671">
    <property type="entry name" value="SERINE/THREONINE-PROTEIN KINASE NEK"/>
    <property type="match status" value="1"/>
</dbReference>
<evidence type="ECO:0000256" key="7">
    <source>
        <dbReference type="SAM" id="MobiDB-lite"/>
    </source>
</evidence>
<dbReference type="GO" id="GO:0003924">
    <property type="term" value="F:GTPase activity"/>
    <property type="evidence" value="ECO:0007669"/>
    <property type="project" value="InterPro"/>
</dbReference>
<dbReference type="Proteomes" id="UP000241769">
    <property type="component" value="Unassembled WGS sequence"/>
</dbReference>
<evidence type="ECO:0000256" key="4">
    <source>
        <dbReference type="ARBA" id="ARBA00022777"/>
    </source>
</evidence>
<feature type="region of interest" description="Disordered" evidence="7">
    <location>
        <begin position="168"/>
        <end position="212"/>
    </location>
</feature>
<dbReference type="STRING" id="1890364.A0A2P6MW04"/>
<dbReference type="InParanoid" id="A0A2P6MW04"/>
<evidence type="ECO:0000256" key="3">
    <source>
        <dbReference type="ARBA" id="ARBA00022741"/>
    </source>
</evidence>
<dbReference type="GO" id="GO:0005524">
    <property type="term" value="F:ATP binding"/>
    <property type="evidence" value="ECO:0007669"/>
    <property type="project" value="UniProtKB-KW"/>
</dbReference>
<dbReference type="EMBL" id="MDYQ01000357">
    <property type="protein sequence ID" value="PRP75892.1"/>
    <property type="molecule type" value="Genomic_DNA"/>
</dbReference>
<feature type="compositionally biased region" description="Low complexity" evidence="7">
    <location>
        <begin position="168"/>
        <end position="177"/>
    </location>
</feature>
<dbReference type="Gene3D" id="1.10.510.10">
    <property type="entry name" value="Transferase(Phosphotransferase) domain 1"/>
    <property type="match status" value="1"/>
</dbReference>
<keyword evidence="5" id="KW-0067">ATP-binding</keyword>
<dbReference type="GO" id="GO:0004674">
    <property type="term" value="F:protein serine/threonine kinase activity"/>
    <property type="evidence" value="ECO:0007669"/>
    <property type="project" value="UniProtKB-EC"/>
</dbReference>
<dbReference type="SMART" id="SM00220">
    <property type="entry name" value="S_TKc"/>
    <property type="match status" value="1"/>
</dbReference>
<keyword evidence="4" id="KW-0418">Kinase</keyword>
<dbReference type="SMART" id="SM00173">
    <property type="entry name" value="RAS"/>
    <property type="match status" value="1"/>
</dbReference>
<dbReference type="InterPro" id="IPR001806">
    <property type="entry name" value="Small_GTPase"/>
</dbReference>
<keyword evidence="10" id="KW-1185">Reference proteome</keyword>
<dbReference type="InterPro" id="IPR027417">
    <property type="entry name" value="P-loop_NTPase"/>
</dbReference>
<evidence type="ECO:0000259" key="8">
    <source>
        <dbReference type="PROSITE" id="PS50011"/>
    </source>
</evidence>
<dbReference type="InterPro" id="IPR000719">
    <property type="entry name" value="Prot_kinase_dom"/>
</dbReference>
<dbReference type="SUPFAM" id="SSF56112">
    <property type="entry name" value="Protein kinase-like (PK-like)"/>
    <property type="match status" value="1"/>
</dbReference>
<dbReference type="InterPro" id="IPR011009">
    <property type="entry name" value="Kinase-like_dom_sf"/>
</dbReference>
<evidence type="ECO:0000313" key="10">
    <source>
        <dbReference type="Proteomes" id="UP000241769"/>
    </source>
</evidence>
<comment type="caution">
    <text evidence="9">The sequence shown here is derived from an EMBL/GenBank/DDBJ whole genome shotgun (WGS) entry which is preliminary data.</text>
</comment>
<feature type="region of interest" description="Disordered" evidence="7">
    <location>
        <begin position="1"/>
        <end position="23"/>
    </location>
</feature>
<dbReference type="AlphaFoldDB" id="A0A2P6MW04"/>
<dbReference type="InterPro" id="IPR050660">
    <property type="entry name" value="NEK_Ser/Thr_kinase"/>
</dbReference>
<dbReference type="Pfam" id="PF00069">
    <property type="entry name" value="Pkinase"/>
    <property type="match status" value="1"/>
</dbReference>
<dbReference type="SUPFAM" id="SSF52540">
    <property type="entry name" value="P-loop containing nucleoside triphosphate hydrolases"/>
    <property type="match status" value="1"/>
</dbReference>
<dbReference type="SMART" id="SM00175">
    <property type="entry name" value="RAB"/>
    <property type="match status" value="1"/>
</dbReference>
<dbReference type="Pfam" id="PF00071">
    <property type="entry name" value="Ras"/>
    <property type="match status" value="1"/>
</dbReference>
<dbReference type="PROSITE" id="PS50011">
    <property type="entry name" value="PROTEIN_KINASE_DOM"/>
    <property type="match status" value="1"/>
</dbReference>
<evidence type="ECO:0000313" key="9">
    <source>
        <dbReference type="EMBL" id="PRP75892.1"/>
    </source>
</evidence>
<keyword evidence="3" id="KW-0547">Nucleotide-binding</keyword>
<keyword evidence="6" id="KW-0175">Coiled coil</keyword>
<evidence type="ECO:0000256" key="5">
    <source>
        <dbReference type="ARBA" id="ARBA00022840"/>
    </source>
</evidence>
<protein>
    <recommendedName>
        <fullName evidence="1">non-specific serine/threonine protein kinase</fullName>
        <ecNumber evidence="1">2.7.11.1</ecNumber>
    </recommendedName>
</protein>
<dbReference type="PROSITE" id="PS51419">
    <property type="entry name" value="RAB"/>
    <property type="match status" value="1"/>
</dbReference>
<keyword evidence="2" id="KW-0808">Transferase</keyword>
<gene>
    <name evidence="9" type="ORF">PROFUN_15493</name>
</gene>
<feature type="domain" description="Protein kinase" evidence="8">
    <location>
        <begin position="409"/>
        <end position="695"/>
    </location>
</feature>
<evidence type="ECO:0000256" key="1">
    <source>
        <dbReference type="ARBA" id="ARBA00012513"/>
    </source>
</evidence>
<evidence type="ECO:0000256" key="2">
    <source>
        <dbReference type="ARBA" id="ARBA00022679"/>
    </source>
</evidence>
<sequence length="697" mass="78656">MNSATNNGDDVNTTHHHSSTANSTEHIKVLVVGDQHSGAFSGHRSGLGVDALIPSGHPAYRNIANGYFRRIDAVLFVFDSTKKKTFEELNTWYNHFEDNTPDPSSVSKMLVANKVEATLIKRKKVKDEVLTDFVQKRNLPFLDVSAKSGFNVEECFMQLISTAIRDGSSSMESSSNSYHAPPPSISLQPAFHSLPTDAGSRSSTGSGGSEALHNSNATLLHFHPTASPNITTPNQRIPSTNTTQMSVGQHYNGQFNMAYTAHPVISPRTMENHLSHVSPYTQNTHQLDVGHNRIPNELSSSGRMTSPNVDAPLFNENQGLNEENRKMKEQCEMLMRELQKANEFISQMRMIQEENKSLQSAQKQYQEVVNSLNMQIQTMRNDKLSQTIAEGRGKLTDDLVIDSHDRSRVLLHEVLGGGGSGARIFKASFAGLTFAAKILPGEIGQIPEMIEPLKREIAIMESLDHENIVKYLGHDILENQGEIRLYMTLYSSTLNDEIYQRRQNKIQGRISPLYYRGAEICGFLQQIAKGLDYLHTLNPPVLHRDLKCENIEQLKIGDFDTSKIMRGQKTTYTRNVGTDGFMAPEVATQSLHFRDKGYTKYADVWSFGMIMYEIMTFEKPRFDLLNGELPHLPPQVIIDLIEWNETSQCWSNLKEEQIEEKYRVLIPLWKKCTSFDPTKRPDTDEILKMLSKMHFGN</sequence>
<proteinExistence type="predicted"/>
<dbReference type="GO" id="GO:0005525">
    <property type="term" value="F:GTP binding"/>
    <property type="evidence" value="ECO:0007669"/>
    <property type="project" value="InterPro"/>
</dbReference>
<dbReference type="Gene3D" id="3.30.200.20">
    <property type="entry name" value="Phosphorylase Kinase, domain 1"/>
    <property type="match status" value="1"/>
</dbReference>